<dbReference type="FunFam" id="3.40.190.10:FF:000030">
    <property type="entry name" value="Molybdate ABC transporter substrate-binding protein"/>
    <property type="match status" value="1"/>
</dbReference>
<feature type="chain" id="PRO_5023091966" description="Molybdate-binding protein ModA" evidence="14">
    <location>
        <begin position="21"/>
        <end position="253"/>
    </location>
</feature>
<evidence type="ECO:0000256" key="7">
    <source>
        <dbReference type="ARBA" id="ARBA00023136"/>
    </source>
</evidence>
<dbReference type="RefSeq" id="WP_148376516.1">
    <property type="nucleotide sequence ID" value="NZ_VSIY01000004.1"/>
</dbReference>
<organism evidence="15 16">
    <name type="scientific">Maritimibacter fusiformis</name>
    <dbReference type="NCBI Taxonomy" id="2603819"/>
    <lineage>
        <taxon>Bacteria</taxon>
        <taxon>Pseudomonadati</taxon>
        <taxon>Pseudomonadota</taxon>
        <taxon>Alphaproteobacteria</taxon>
        <taxon>Rhodobacterales</taxon>
        <taxon>Roseobacteraceae</taxon>
        <taxon>Maritimibacter</taxon>
    </lineage>
</organism>
<evidence type="ECO:0000256" key="1">
    <source>
        <dbReference type="ARBA" id="ARBA00004236"/>
    </source>
</evidence>
<gene>
    <name evidence="15" type="primary">modA</name>
    <name evidence="15" type="ORF">FVF75_04140</name>
</gene>
<dbReference type="InterPro" id="IPR005950">
    <property type="entry name" value="ModA"/>
</dbReference>
<keyword evidence="3" id="KW-0813">Transport</keyword>
<keyword evidence="5 13" id="KW-0479">Metal-binding</keyword>
<feature type="binding site" evidence="13">
    <location>
        <position position="32"/>
    </location>
    <ligand>
        <name>molybdate</name>
        <dbReference type="ChEBI" id="CHEBI:36264"/>
    </ligand>
</feature>
<dbReference type="GO" id="GO:0030973">
    <property type="term" value="F:molybdate ion binding"/>
    <property type="evidence" value="ECO:0007669"/>
    <property type="project" value="TreeGrafter"/>
</dbReference>
<comment type="caution">
    <text evidence="15">The sequence shown here is derived from an EMBL/GenBank/DDBJ whole genome shotgun (WGS) entry which is preliminary data.</text>
</comment>
<evidence type="ECO:0000256" key="8">
    <source>
        <dbReference type="ARBA" id="ARBA00023245"/>
    </source>
</evidence>
<dbReference type="GO" id="GO:0046872">
    <property type="term" value="F:metal ion binding"/>
    <property type="evidence" value="ECO:0007669"/>
    <property type="project" value="UniProtKB-KW"/>
</dbReference>
<evidence type="ECO:0000313" key="16">
    <source>
        <dbReference type="Proteomes" id="UP000322080"/>
    </source>
</evidence>
<dbReference type="SUPFAM" id="SSF53850">
    <property type="entry name" value="Periplasmic binding protein-like II"/>
    <property type="match status" value="1"/>
</dbReference>
<comment type="function">
    <text evidence="9">Involved in the transport of molybdenum into the cell. Part of the binding-protein-dependent transport system ModABCD.</text>
</comment>
<comment type="subcellular location">
    <subcellularLocation>
        <location evidence="1">Cell membrane</location>
    </subcellularLocation>
</comment>
<feature type="binding site" evidence="13">
    <location>
        <position position="188"/>
    </location>
    <ligand>
        <name>molybdate</name>
        <dbReference type="ChEBI" id="CHEBI:36264"/>
    </ligand>
</feature>
<dbReference type="GO" id="GO:0005886">
    <property type="term" value="C:plasma membrane"/>
    <property type="evidence" value="ECO:0007669"/>
    <property type="project" value="UniProtKB-SubCell"/>
</dbReference>
<dbReference type="Gene3D" id="3.40.190.10">
    <property type="entry name" value="Periplasmic binding protein-like II"/>
    <property type="match status" value="2"/>
</dbReference>
<evidence type="ECO:0000256" key="9">
    <source>
        <dbReference type="ARBA" id="ARBA00056002"/>
    </source>
</evidence>
<dbReference type="PANTHER" id="PTHR30632:SF17">
    <property type="entry name" value="MOLYBDATE-BINDING PROTEIN MODA"/>
    <property type="match status" value="1"/>
</dbReference>
<dbReference type="AlphaFoldDB" id="A0A5D0RLR3"/>
<keyword evidence="8" id="KW-0826">Tungsten</keyword>
<dbReference type="Pfam" id="PF13531">
    <property type="entry name" value="SBP_bac_11"/>
    <property type="match status" value="1"/>
</dbReference>
<evidence type="ECO:0000256" key="3">
    <source>
        <dbReference type="ARBA" id="ARBA00022448"/>
    </source>
</evidence>
<keyword evidence="13" id="KW-0500">Molybdenum</keyword>
<dbReference type="EMBL" id="VSIY01000004">
    <property type="protein sequence ID" value="TYB82577.1"/>
    <property type="molecule type" value="Genomic_DNA"/>
</dbReference>
<feature type="binding site" evidence="13">
    <location>
        <position position="170"/>
    </location>
    <ligand>
        <name>molybdate</name>
        <dbReference type="ChEBI" id="CHEBI:36264"/>
    </ligand>
</feature>
<comment type="similarity">
    <text evidence="2">Belongs to the bacterial solute-binding protein ModA family.</text>
</comment>
<feature type="binding site" evidence="13">
    <location>
        <position position="59"/>
    </location>
    <ligand>
        <name>molybdate</name>
        <dbReference type="ChEBI" id="CHEBI:36264"/>
    </ligand>
</feature>
<evidence type="ECO:0000256" key="14">
    <source>
        <dbReference type="SAM" id="SignalP"/>
    </source>
</evidence>
<evidence type="ECO:0000256" key="4">
    <source>
        <dbReference type="ARBA" id="ARBA00022475"/>
    </source>
</evidence>
<keyword evidence="16" id="KW-1185">Reference proteome</keyword>
<evidence type="ECO:0000256" key="2">
    <source>
        <dbReference type="ARBA" id="ARBA00009175"/>
    </source>
</evidence>
<keyword evidence="4" id="KW-1003">Cell membrane</keyword>
<keyword evidence="7" id="KW-0472">Membrane</keyword>
<dbReference type="CDD" id="cd13536">
    <property type="entry name" value="PBP2_EcModA"/>
    <property type="match status" value="1"/>
</dbReference>
<evidence type="ECO:0000256" key="6">
    <source>
        <dbReference type="ARBA" id="ARBA00022729"/>
    </source>
</evidence>
<dbReference type="PIRSF" id="PIRSF004846">
    <property type="entry name" value="ModA"/>
    <property type="match status" value="1"/>
</dbReference>
<keyword evidence="6 14" id="KW-0732">Signal</keyword>
<accession>A0A5D0RLR3</accession>
<evidence type="ECO:0000256" key="11">
    <source>
        <dbReference type="ARBA" id="ARBA00073171"/>
    </source>
</evidence>
<dbReference type="GO" id="GO:0015689">
    <property type="term" value="P:molybdate ion transport"/>
    <property type="evidence" value="ECO:0007669"/>
    <property type="project" value="InterPro"/>
</dbReference>
<evidence type="ECO:0000256" key="10">
    <source>
        <dbReference type="ARBA" id="ARBA00062515"/>
    </source>
</evidence>
<proteinExistence type="inferred from homology"/>
<dbReference type="Proteomes" id="UP000322080">
    <property type="component" value="Unassembled WGS sequence"/>
</dbReference>
<dbReference type="GO" id="GO:0030288">
    <property type="term" value="C:outer membrane-bounded periplasmic space"/>
    <property type="evidence" value="ECO:0007669"/>
    <property type="project" value="TreeGrafter"/>
</dbReference>
<protein>
    <recommendedName>
        <fullName evidence="11">Molybdate-binding protein ModA</fullName>
    </recommendedName>
    <alternativeName>
        <fullName evidence="12">Molybdate/tungstate-binding protein ModA</fullName>
    </alternativeName>
</protein>
<dbReference type="NCBIfam" id="TIGR01256">
    <property type="entry name" value="modA"/>
    <property type="match status" value="1"/>
</dbReference>
<feature type="signal peptide" evidence="14">
    <location>
        <begin position="1"/>
        <end position="20"/>
    </location>
</feature>
<comment type="subunit">
    <text evidence="10">The complex is composed of two ATP-binding proteins (ModC), two transmembrane proteins (ModB) and a solute-binding protein (ModA).</text>
</comment>
<dbReference type="InterPro" id="IPR050682">
    <property type="entry name" value="ModA/WtpA"/>
</dbReference>
<reference evidence="15 16" key="1">
    <citation type="submission" date="2019-08" db="EMBL/GenBank/DDBJ databases">
        <title>Identification of a novel species of the genus Boseongicola.</title>
        <authorList>
            <person name="Zhang X.-Q."/>
        </authorList>
    </citation>
    <scope>NUCLEOTIDE SEQUENCE [LARGE SCALE GENOMIC DNA]</scope>
    <source>
        <strain evidence="15 16">HY14</strain>
    </source>
</reference>
<dbReference type="PANTHER" id="PTHR30632">
    <property type="entry name" value="MOLYBDATE-BINDING PERIPLASMIC PROTEIN"/>
    <property type="match status" value="1"/>
</dbReference>
<evidence type="ECO:0000256" key="13">
    <source>
        <dbReference type="PIRSR" id="PIRSR004846-1"/>
    </source>
</evidence>
<evidence type="ECO:0000256" key="5">
    <source>
        <dbReference type="ARBA" id="ARBA00022723"/>
    </source>
</evidence>
<evidence type="ECO:0000256" key="12">
    <source>
        <dbReference type="ARBA" id="ARBA00078141"/>
    </source>
</evidence>
<evidence type="ECO:0000313" key="15">
    <source>
        <dbReference type="EMBL" id="TYB82577.1"/>
    </source>
</evidence>
<feature type="binding site" evidence="13">
    <location>
        <position position="143"/>
    </location>
    <ligand>
        <name>molybdate</name>
        <dbReference type="ChEBI" id="CHEBI:36264"/>
    </ligand>
</feature>
<name>A0A5D0RLR3_9RHOB</name>
<sequence>MPARPFLVFLAVVLALPAMARADSLLVFAAASTRDAMDEIATLFEGESGHDVTFSYAGSSVLARQIQNGAPADVFLSANTAWMDVLEEGGLIAAGSRRDLLGNTLVLIAHDPEAAPVDLAAGDFATRLGEGYLAMALVDAVPAGMYGKAALAHLGIWDRIAGQVAQADNVRAALALVSTGAAPFGVVYGSDAVADPGVSVVATFPGDSHPPITYPVAVIAGHDRPAVTAFLSFLTTEAAGAVFEAQGFTLPGR</sequence>